<keyword evidence="8 9" id="KW-0862">Zinc</keyword>
<protein>
    <recommendedName>
        <fullName evidence="9">Allantoinase</fullName>
        <ecNumber evidence="9">3.5.2.5</ecNumber>
    </recommendedName>
    <alternativeName>
        <fullName evidence="9">Allantoin-utilizing enzyme</fullName>
    </alternativeName>
</protein>
<keyword evidence="6 9" id="KW-0479">Metal-binding</keyword>
<dbReference type="EC" id="3.5.2.5" evidence="9"/>
<comment type="function">
    <text evidence="1">Catalyzes the reversible cyclization of carbamoyl aspartate to dihydroorotate.</text>
</comment>
<evidence type="ECO:0000256" key="3">
    <source>
        <dbReference type="ARBA" id="ARBA00010286"/>
    </source>
</evidence>
<comment type="PTM">
    <text evidence="9">Carboxylation allows a single lysine to coordinate two zinc ions.</text>
</comment>
<dbReference type="PANTHER" id="PTHR43668:SF4">
    <property type="entry name" value="ALLANTOINASE"/>
    <property type="match status" value="1"/>
</dbReference>
<dbReference type="GO" id="GO:0008270">
    <property type="term" value="F:zinc ion binding"/>
    <property type="evidence" value="ECO:0007669"/>
    <property type="project" value="InterPro"/>
</dbReference>
<keyword evidence="7 9" id="KW-0378">Hydrolase</keyword>
<dbReference type="GO" id="GO:0005737">
    <property type="term" value="C:cytoplasm"/>
    <property type="evidence" value="ECO:0007669"/>
    <property type="project" value="TreeGrafter"/>
</dbReference>
<dbReference type="PROSITE" id="PS00482">
    <property type="entry name" value="DIHYDROOROTASE_1"/>
    <property type="match status" value="1"/>
</dbReference>
<dbReference type="GO" id="GO:0050897">
    <property type="term" value="F:cobalt ion binding"/>
    <property type="evidence" value="ECO:0007669"/>
    <property type="project" value="InterPro"/>
</dbReference>
<dbReference type="Gene3D" id="2.30.40.10">
    <property type="entry name" value="Urease, subunit C, domain 1"/>
    <property type="match status" value="1"/>
</dbReference>
<evidence type="ECO:0000256" key="4">
    <source>
        <dbReference type="ARBA" id="ARBA00011881"/>
    </source>
</evidence>
<dbReference type="InterPro" id="IPR011059">
    <property type="entry name" value="Metal-dep_hydrolase_composite"/>
</dbReference>
<dbReference type="InterPro" id="IPR006680">
    <property type="entry name" value="Amidohydro-rel"/>
</dbReference>
<comment type="pathway">
    <text evidence="9">Nitrogen metabolism; (S)-allantoin degradation; allantoate from (S)-allantoin: step 1/1.</text>
</comment>
<dbReference type="InterPro" id="IPR002195">
    <property type="entry name" value="Dihydroorotase_CS"/>
</dbReference>
<dbReference type="SUPFAM" id="SSF51338">
    <property type="entry name" value="Composite domain of metallo-dependent hydrolases"/>
    <property type="match status" value="1"/>
</dbReference>
<comment type="function">
    <text evidence="9">Catalyzes the conversion of allantoin (5-ureidohydantoin) to allantoic acid by hydrolytic cleavage of the five-member hydantoin ring.</text>
</comment>
<dbReference type="Gene3D" id="3.20.20.140">
    <property type="entry name" value="Metal-dependent hydrolases"/>
    <property type="match status" value="1"/>
</dbReference>
<name>A0A972JY59_9BACL</name>
<dbReference type="GO" id="GO:0000256">
    <property type="term" value="P:allantoin catabolic process"/>
    <property type="evidence" value="ECO:0007669"/>
    <property type="project" value="UniProtKB-UniRule"/>
</dbReference>
<dbReference type="InterPro" id="IPR017593">
    <property type="entry name" value="Allantoinase"/>
</dbReference>
<feature type="binding site" evidence="9">
    <location>
        <position position="315"/>
    </location>
    <ligand>
        <name>Zn(2+)</name>
        <dbReference type="ChEBI" id="CHEBI:29105"/>
        <label>1</label>
    </ligand>
</feature>
<sequence length="458" mass="49432">MLDLKITGGHVVLRNEVRRLDIGVKDGRVVRLEDSLADETAAQHYKADGMHVLPGMVDAHVHFNEPAMGHWEGFATGSAALAAGGCTTYIDMPLNGLPPTVSVAAMESKLKAAEGRSKVDYALWGGLVPGKLDQLEPLANAGVIGFKAFMSEPGGDGEERFQRVDEATLLEGMKLIAKLNRVLALHAEDEAMTVMLAERAASSGKGGALDYAASRPIAAECEAVRQALLMAEQTGCALHFVHISSAAAVELIHAAKAQGLDVTLETCPHYLTLTEDDMMNLGAVAKCAPPLRSKEEQEKLWNALAAGQIDLIASDHSPSPPELKQAENFFKTWGGIAGAQSSLELMVDEGHIKRGLPLPLLSQLLSLNPARRFGLYPRKGEIALEADADLAIIDLNHTYTLKSEQLEQRHAYSPYVGRTFSCHVSATFVRGELVYNHSSLVGARVDDQGKWLRYSSRL</sequence>
<feature type="binding site" evidence="9">
    <location>
        <position position="62"/>
    </location>
    <ligand>
        <name>Zn(2+)</name>
        <dbReference type="ChEBI" id="CHEBI:29105"/>
        <label>1</label>
    </ligand>
</feature>
<feature type="binding site" evidence="9">
    <location>
        <position position="186"/>
    </location>
    <ligand>
        <name>Zn(2+)</name>
        <dbReference type="ChEBI" id="CHEBI:29105"/>
        <label>2</label>
    </ligand>
</feature>
<dbReference type="RefSeq" id="WP_171650396.1">
    <property type="nucleotide sequence ID" value="NZ_WHOD01000013.1"/>
</dbReference>
<feature type="binding site" evidence="9">
    <location>
        <position position="242"/>
    </location>
    <ligand>
        <name>Zn(2+)</name>
        <dbReference type="ChEBI" id="CHEBI:29105"/>
        <label>2</label>
    </ligand>
</feature>
<feature type="binding site" description="via carbamate group" evidence="9">
    <location>
        <position position="147"/>
    </location>
    <ligand>
        <name>Zn(2+)</name>
        <dbReference type="ChEBI" id="CHEBI:29105"/>
        <label>2</label>
    </ligand>
</feature>
<comment type="caution">
    <text evidence="11">The sequence shown here is derived from an EMBL/GenBank/DDBJ whole genome shotgun (WGS) entry which is preliminary data.</text>
</comment>
<feature type="binding site" evidence="9">
    <location>
        <position position="60"/>
    </location>
    <ligand>
        <name>Zn(2+)</name>
        <dbReference type="ChEBI" id="CHEBI:29105"/>
        <label>1</label>
    </ligand>
</feature>
<dbReference type="SUPFAM" id="SSF51556">
    <property type="entry name" value="Metallo-dependent hydrolases"/>
    <property type="match status" value="1"/>
</dbReference>
<evidence type="ECO:0000259" key="10">
    <source>
        <dbReference type="Pfam" id="PF01979"/>
    </source>
</evidence>
<dbReference type="InterPro" id="IPR032466">
    <property type="entry name" value="Metal_Hydrolase"/>
</dbReference>
<evidence type="ECO:0000256" key="5">
    <source>
        <dbReference type="ARBA" id="ARBA00022631"/>
    </source>
</evidence>
<evidence type="ECO:0000313" key="12">
    <source>
        <dbReference type="Proteomes" id="UP000641588"/>
    </source>
</evidence>
<evidence type="ECO:0000256" key="9">
    <source>
        <dbReference type="HAMAP-Rule" id="MF_01645"/>
    </source>
</evidence>
<dbReference type="GO" id="GO:0004038">
    <property type="term" value="F:allantoinase activity"/>
    <property type="evidence" value="ECO:0007669"/>
    <property type="project" value="UniProtKB-UniRule"/>
</dbReference>
<feature type="modified residue" description="N6-carboxylysine" evidence="9">
    <location>
        <position position="147"/>
    </location>
</feature>
<keyword evidence="5 9" id="KW-0659">Purine metabolism</keyword>
<proteinExistence type="inferred from homology"/>
<evidence type="ECO:0000256" key="8">
    <source>
        <dbReference type="ARBA" id="ARBA00022833"/>
    </source>
</evidence>
<comment type="catalytic activity">
    <reaction evidence="9">
        <text>(S)-allantoin + H2O = allantoate + H(+)</text>
        <dbReference type="Rhea" id="RHEA:17029"/>
        <dbReference type="ChEBI" id="CHEBI:15377"/>
        <dbReference type="ChEBI" id="CHEBI:15378"/>
        <dbReference type="ChEBI" id="CHEBI:15678"/>
        <dbReference type="ChEBI" id="CHEBI:17536"/>
        <dbReference type="EC" id="3.5.2.5"/>
    </reaction>
</comment>
<comment type="similarity">
    <text evidence="2">Belongs to the metallo-dependent hydrolases superfamily. Hydantoinase/dihydropyrimidinase family.</text>
</comment>
<dbReference type="Pfam" id="PF01979">
    <property type="entry name" value="Amidohydro_1"/>
    <property type="match status" value="1"/>
</dbReference>
<dbReference type="InterPro" id="IPR047604">
    <property type="entry name" value="Allantoinase_bact"/>
</dbReference>
<evidence type="ECO:0000313" key="11">
    <source>
        <dbReference type="EMBL" id="NOU92211.1"/>
    </source>
</evidence>
<dbReference type="GO" id="GO:0006145">
    <property type="term" value="P:purine nucleobase catabolic process"/>
    <property type="evidence" value="ECO:0007669"/>
    <property type="project" value="TreeGrafter"/>
</dbReference>
<keyword evidence="12" id="KW-1185">Reference proteome</keyword>
<dbReference type="FunFam" id="3.20.20.140:FF:000174">
    <property type="entry name" value="Dihydropyrimidinase-related protein 2"/>
    <property type="match status" value="1"/>
</dbReference>
<dbReference type="EMBL" id="WHOD01000013">
    <property type="protein sequence ID" value="NOU92211.1"/>
    <property type="molecule type" value="Genomic_DNA"/>
</dbReference>
<reference evidence="11" key="1">
    <citation type="submission" date="2019-10" db="EMBL/GenBank/DDBJ databases">
        <title>Description of Paenibacillus glebae sp. nov.</title>
        <authorList>
            <person name="Carlier A."/>
            <person name="Qi S."/>
        </authorList>
    </citation>
    <scope>NUCLEOTIDE SEQUENCE</scope>
    <source>
        <strain evidence="11">LMG 31456</strain>
    </source>
</reference>
<evidence type="ECO:0000256" key="1">
    <source>
        <dbReference type="ARBA" id="ARBA00002368"/>
    </source>
</evidence>
<accession>A0A972JY59</accession>
<evidence type="ECO:0000256" key="2">
    <source>
        <dbReference type="ARBA" id="ARBA00008829"/>
    </source>
</evidence>
<dbReference type="NCBIfam" id="NF004839">
    <property type="entry name" value="PRK06189.1"/>
    <property type="match status" value="1"/>
</dbReference>
<dbReference type="InterPro" id="IPR050138">
    <property type="entry name" value="DHOase/Allantoinase_Hydrolase"/>
</dbReference>
<gene>
    <name evidence="9" type="primary">allB</name>
    <name evidence="11" type="ORF">GC093_03030</name>
</gene>
<dbReference type="PANTHER" id="PTHR43668">
    <property type="entry name" value="ALLANTOINASE"/>
    <property type="match status" value="1"/>
</dbReference>
<dbReference type="Proteomes" id="UP000641588">
    <property type="component" value="Unassembled WGS sequence"/>
</dbReference>
<comment type="similarity">
    <text evidence="9">Belongs to the metallo-dependent hydrolases superfamily. Allantoinase family.</text>
</comment>
<dbReference type="HAMAP" id="MF_01645">
    <property type="entry name" value="Hydantoinase"/>
    <property type="match status" value="1"/>
</dbReference>
<feature type="binding site" description="via carbamate group" evidence="9">
    <location>
        <position position="147"/>
    </location>
    <ligand>
        <name>Zn(2+)</name>
        <dbReference type="ChEBI" id="CHEBI:29105"/>
        <label>1</label>
    </ligand>
</feature>
<comment type="cofactor">
    <cofactor evidence="9">
        <name>Zn(2+)</name>
        <dbReference type="ChEBI" id="CHEBI:29105"/>
    </cofactor>
    <text evidence="9">Binds 2 Zn(2+) ions per subunit.</text>
</comment>
<organism evidence="11 12">
    <name type="scientific">Paenibacillus foliorum</name>
    <dbReference type="NCBI Taxonomy" id="2654974"/>
    <lineage>
        <taxon>Bacteria</taxon>
        <taxon>Bacillati</taxon>
        <taxon>Bacillota</taxon>
        <taxon>Bacilli</taxon>
        <taxon>Bacillales</taxon>
        <taxon>Paenibacillaceae</taxon>
        <taxon>Paenibacillus</taxon>
    </lineage>
</organism>
<comment type="similarity">
    <text evidence="3">Belongs to the metallo-dependent hydrolases superfamily. DHOase family. Class I DHOase subfamily.</text>
</comment>
<dbReference type="AlphaFoldDB" id="A0A972JY59"/>
<evidence type="ECO:0000256" key="7">
    <source>
        <dbReference type="ARBA" id="ARBA00022801"/>
    </source>
</evidence>
<dbReference type="NCBIfam" id="TIGR03178">
    <property type="entry name" value="allantoinase"/>
    <property type="match status" value="1"/>
</dbReference>
<feature type="domain" description="Amidohydrolase-related" evidence="10">
    <location>
        <begin position="52"/>
        <end position="434"/>
    </location>
</feature>
<comment type="subunit">
    <text evidence="4 9">Homotetramer.</text>
</comment>
<evidence type="ECO:0000256" key="6">
    <source>
        <dbReference type="ARBA" id="ARBA00022723"/>
    </source>
</evidence>